<dbReference type="PROSITE" id="PS51935">
    <property type="entry name" value="NLPC_P60"/>
    <property type="match status" value="1"/>
</dbReference>
<feature type="chain" id="PRO_5045933895" evidence="5">
    <location>
        <begin position="26"/>
        <end position="187"/>
    </location>
</feature>
<dbReference type="Pfam" id="PF00877">
    <property type="entry name" value="NLPC_P60"/>
    <property type="match status" value="1"/>
</dbReference>
<proteinExistence type="inferred from homology"/>
<keyword evidence="5" id="KW-0732">Signal</keyword>
<dbReference type="InterPro" id="IPR051202">
    <property type="entry name" value="Peptidase_C40"/>
</dbReference>
<dbReference type="Gene3D" id="3.90.1720.10">
    <property type="entry name" value="endopeptidase domain like (from Nostoc punctiforme)"/>
    <property type="match status" value="1"/>
</dbReference>
<dbReference type="PANTHER" id="PTHR47053:SF1">
    <property type="entry name" value="MUREIN DD-ENDOPEPTIDASE MEPH-RELATED"/>
    <property type="match status" value="1"/>
</dbReference>
<sequence>MYVKMYPLILVVILLLTGCTNQKQSMPNVPAPEQAKSYRTAGVDTPAWKKTADAIVDEGMQYLGTPYVYGAERFNDKTFDCSSYVQFLYAKHGINLGYNAREQAVEGKEIPFMNLRKGDIMFFSDEDFPNEVGLSKVRHVGIYMGDGKILHTYEPGIGVVISNIHKDEKEGEYWYQHYLFARRVIPG</sequence>
<evidence type="ECO:0000256" key="2">
    <source>
        <dbReference type="ARBA" id="ARBA00022670"/>
    </source>
</evidence>
<dbReference type="PANTHER" id="PTHR47053">
    <property type="entry name" value="MUREIN DD-ENDOPEPTIDASE MEPH-RELATED"/>
    <property type="match status" value="1"/>
</dbReference>
<feature type="signal peptide" evidence="5">
    <location>
        <begin position="1"/>
        <end position="25"/>
    </location>
</feature>
<evidence type="ECO:0000256" key="5">
    <source>
        <dbReference type="SAM" id="SignalP"/>
    </source>
</evidence>
<keyword evidence="8" id="KW-1185">Reference proteome</keyword>
<dbReference type="InterPro" id="IPR038765">
    <property type="entry name" value="Papain-like_cys_pep_sf"/>
</dbReference>
<evidence type="ECO:0000313" key="7">
    <source>
        <dbReference type="EMBL" id="QRG69144.1"/>
    </source>
</evidence>
<keyword evidence="2" id="KW-0645">Protease</keyword>
<name>A0ABX7FUA1_BRECH</name>
<dbReference type="Proteomes" id="UP000596248">
    <property type="component" value="Chromosome"/>
</dbReference>
<dbReference type="InterPro" id="IPR000064">
    <property type="entry name" value="NLP_P60_dom"/>
</dbReference>
<keyword evidence="3" id="KW-0378">Hydrolase</keyword>
<protein>
    <submittedName>
        <fullName evidence="7">C40 family peptidase</fullName>
    </submittedName>
</protein>
<evidence type="ECO:0000256" key="4">
    <source>
        <dbReference type="ARBA" id="ARBA00022807"/>
    </source>
</evidence>
<evidence type="ECO:0000256" key="1">
    <source>
        <dbReference type="ARBA" id="ARBA00007074"/>
    </source>
</evidence>
<dbReference type="RefSeq" id="WP_203356141.1">
    <property type="nucleotide sequence ID" value="NZ_CP069127.1"/>
</dbReference>
<evidence type="ECO:0000256" key="3">
    <source>
        <dbReference type="ARBA" id="ARBA00022801"/>
    </source>
</evidence>
<keyword evidence="4" id="KW-0788">Thiol protease</keyword>
<evidence type="ECO:0000313" key="8">
    <source>
        <dbReference type="Proteomes" id="UP000596248"/>
    </source>
</evidence>
<reference evidence="7 8" key="1">
    <citation type="submission" date="2021-01" db="EMBL/GenBank/DDBJ databases">
        <title>Identification of strong promoters based on the transcriptome of Brevibacillus choshinensis.</title>
        <authorList>
            <person name="Yao D."/>
            <person name="Zhang K."/>
            <person name="Wu J."/>
        </authorList>
    </citation>
    <scope>NUCLEOTIDE SEQUENCE [LARGE SCALE GENOMIC DNA]</scope>
    <source>
        <strain evidence="7 8">HPD31-SP3</strain>
    </source>
</reference>
<comment type="similarity">
    <text evidence="1">Belongs to the peptidase C40 family.</text>
</comment>
<feature type="domain" description="NlpC/P60" evidence="6">
    <location>
        <begin position="49"/>
        <end position="185"/>
    </location>
</feature>
<dbReference type="SUPFAM" id="SSF54001">
    <property type="entry name" value="Cysteine proteinases"/>
    <property type="match status" value="1"/>
</dbReference>
<gene>
    <name evidence="7" type="ORF">JNE38_08425</name>
</gene>
<accession>A0ABX7FUA1</accession>
<dbReference type="PROSITE" id="PS51257">
    <property type="entry name" value="PROKAR_LIPOPROTEIN"/>
    <property type="match status" value="1"/>
</dbReference>
<organism evidence="7 8">
    <name type="scientific">Brevibacillus choshinensis</name>
    <dbReference type="NCBI Taxonomy" id="54911"/>
    <lineage>
        <taxon>Bacteria</taxon>
        <taxon>Bacillati</taxon>
        <taxon>Bacillota</taxon>
        <taxon>Bacilli</taxon>
        <taxon>Bacillales</taxon>
        <taxon>Paenibacillaceae</taxon>
        <taxon>Brevibacillus</taxon>
    </lineage>
</organism>
<dbReference type="EMBL" id="CP069127">
    <property type="protein sequence ID" value="QRG69144.1"/>
    <property type="molecule type" value="Genomic_DNA"/>
</dbReference>
<evidence type="ECO:0000259" key="6">
    <source>
        <dbReference type="PROSITE" id="PS51935"/>
    </source>
</evidence>